<dbReference type="InterPro" id="IPR050624">
    <property type="entry name" value="HTH-type_Tx_Regulator"/>
</dbReference>
<gene>
    <name evidence="4" type="ordered locus">Halhy_4462</name>
</gene>
<reference key="2">
    <citation type="submission" date="2011-04" db="EMBL/GenBank/DDBJ databases">
        <title>Complete sequence of chromosome of Haliscomenobacter hydrossis DSM 1100.</title>
        <authorList>
            <consortium name="US DOE Joint Genome Institute (JGI-PGF)"/>
            <person name="Lucas S."/>
            <person name="Han J."/>
            <person name="Lapidus A."/>
            <person name="Bruce D."/>
            <person name="Goodwin L."/>
            <person name="Pitluck S."/>
            <person name="Peters L."/>
            <person name="Kyrpides N."/>
            <person name="Mavromatis K."/>
            <person name="Ivanova N."/>
            <person name="Ovchinnikova G."/>
            <person name="Pagani I."/>
            <person name="Daligault H."/>
            <person name="Detter J.C."/>
            <person name="Han C."/>
            <person name="Land M."/>
            <person name="Hauser L."/>
            <person name="Markowitz V."/>
            <person name="Cheng J.-F."/>
            <person name="Hugenholtz P."/>
            <person name="Woyke T."/>
            <person name="Wu D."/>
            <person name="Verbarg S."/>
            <person name="Frueling A."/>
            <person name="Brambilla E."/>
            <person name="Klenk H.-P."/>
            <person name="Eisen J.A."/>
        </authorList>
    </citation>
    <scope>NUCLEOTIDE SEQUENCE</scope>
    <source>
        <strain>DSM 1100</strain>
    </source>
</reference>
<dbReference type="GO" id="GO:0003677">
    <property type="term" value="F:DNA binding"/>
    <property type="evidence" value="ECO:0007669"/>
    <property type="project" value="UniProtKB-UniRule"/>
</dbReference>
<reference evidence="4 5" key="1">
    <citation type="journal article" date="2011" name="Stand. Genomic Sci.">
        <title>Complete genome sequence of Haliscomenobacter hydrossis type strain (O).</title>
        <authorList>
            <consortium name="US DOE Joint Genome Institute (JGI-PGF)"/>
            <person name="Daligault H."/>
            <person name="Lapidus A."/>
            <person name="Zeytun A."/>
            <person name="Nolan M."/>
            <person name="Lucas S."/>
            <person name="Del Rio T.G."/>
            <person name="Tice H."/>
            <person name="Cheng J.F."/>
            <person name="Tapia R."/>
            <person name="Han C."/>
            <person name="Goodwin L."/>
            <person name="Pitluck S."/>
            <person name="Liolios K."/>
            <person name="Pagani I."/>
            <person name="Ivanova N."/>
            <person name="Huntemann M."/>
            <person name="Mavromatis K."/>
            <person name="Mikhailova N."/>
            <person name="Pati A."/>
            <person name="Chen A."/>
            <person name="Palaniappan K."/>
            <person name="Land M."/>
            <person name="Hauser L."/>
            <person name="Brambilla E.M."/>
            <person name="Rohde M."/>
            <person name="Verbarg S."/>
            <person name="Goker M."/>
            <person name="Bristow J."/>
            <person name="Eisen J.A."/>
            <person name="Markowitz V."/>
            <person name="Hugenholtz P."/>
            <person name="Kyrpides N.C."/>
            <person name="Klenk H.P."/>
            <person name="Woyke T."/>
        </authorList>
    </citation>
    <scope>NUCLEOTIDE SEQUENCE [LARGE SCALE GENOMIC DNA]</scope>
    <source>
        <strain evidence="5">ATCC 27775 / DSM 1100 / LMG 10767 / O</strain>
    </source>
</reference>
<dbReference type="HOGENOM" id="CLU_091262_1_0_10"/>
<keyword evidence="1 2" id="KW-0238">DNA-binding</keyword>
<organism evidence="4 5">
    <name type="scientific">Haliscomenobacter hydrossis (strain ATCC 27775 / DSM 1100 / LMG 10767 / O)</name>
    <dbReference type="NCBI Taxonomy" id="760192"/>
    <lineage>
        <taxon>Bacteria</taxon>
        <taxon>Pseudomonadati</taxon>
        <taxon>Bacteroidota</taxon>
        <taxon>Saprospiria</taxon>
        <taxon>Saprospirales</taxon>
        <taxon>Haliscomenobacteraceae</taxon>
        <taxon>Haliscomenobacter</taxon>
    </lineage>
</organism>
<dbReference type="InterPro" id="IPR001647">
    <property type="entry name" value="HTH_TetR"/>
</dbReference>
<proteinExistence type="predicted"/>
<evidence type="ECO:0000259" key="3">
    <source>
        <dbReference type="PROSITE" id="PS50977"/>
    </source>
</evidence>
<sequence>MALKPTKQRIIDAAITLYNTQGVSNTTLKHIAESVGMSIGNLAYHYPNHDYIIEEVYRQLEIDRLQVFKDMMEAPTFENINVQLDSLIDLAQKYLFIQLDGPYIMRNYPVLAELQRQFYENSMNFVKMAINMAVELGNIVQEQLPEQYQRLSHVIWMLVTFWCVQHALREHKKVDVEEVRQCIWSLIMPILTPKGKHLFNKISEANKLS</sequence>
<dbReference type="InterPro" id="IPR025722">
    <property type="entry name" value="TetR"/>
</dbReference>
<keyword evidence="5" id="KW-1185">Reference proteome</keyword>
<dbReference type="SUPFAM" id="SSF46689">
    <property type="entry name" value="Homeodomain-like"/>
    <property type="match status" value="1"/>
</dbReference>
<dbReference type="STRING" id="760192.Halhy_4462"/>
<dbReference type="Pfam" id="PF13972">
    <property type="entry name" value="TetR"/>
    <property type="match status" value="1"/>
</dbReference>
<evidence type="ECO:0000256" key="1">
    <source>
        <dbReference type="ARBA" id="ARBA00023125"/>
    </source>
</evidence>
<dbReference type="Proteomes" id="UP000008461">
    <property type="component" value="Chromosome"/>
</dbReference>
<dbReference type="RefSeq" id="WP_013766841.1">
    <property type="nucleotide sequence ID" value="NC_015510.1"/>
</dbReference>
<dbReference type="InterPro" id="IPR009057">
    <property type="entry name" value="Homeodomain-like_sf"/>
</dbReference>
<dbReference type="EMBL" id="CP002691">
    <property type="protein sequence ID" value="AEE52303.1"/>
    <property type="molecule type" value="Genomic_DNA"/>
</dbReference>
<dbReference type="PANTHER" id="PTHR43479">
    <property type="entry name" value="ACREF/ENVCD OPERON REPRESSOR-RELATED"/>
    <property type="match status" value="1"/>
</dbReference>
<name>F4KS58_HALH1</name>
<evidence type="ECO:0000313" key="4">
    <source>
        <dbReference type="EMBL" id="AEE52303.1"/>
    </source>
</evidence>
<dbReference type="PANTHER" id="PTHR43479:SF11">
    <property type="entry name" value="ACREF_ENVCD OPERON REPRESSOR-RELATED"/>
    <property type="match status" value="1"/>
</dbReference>
<dbReference type="Pfam" id="PF00440">
    <property type="entry name" value="TetR_N"/>
    <property type="match status" value="1"/>
</dbReference>
<evidence type="ECO:0000256" key="2">
    <source>
        <dbReference type="PROSITE-ProRule" id="PRU00335"/>
    </source>
</evidence>
<dbReference type="Gene3D" id="1.10.357.10">
    <property type="entry name" value="Tetracycline Repressor, domain 2"/>
    <property type="match status" value="1"/>
</dbReference>
<dbReference type="KEGG" id="hhy:Halhy_4462"/>
<accession>F4KS58</accession>
<feature type="domain" description="HTH tetR-type" evidence="3">
    <location>
        <begin position="4"/>
        <end position="64"/>
    </location>
</feature>
<feature type="DNA-binding region" description="H-T-H motif" evidence="2">
    <location>
        <begin position="27"/>
        <end position="46"/>
    </location>
</feature>
<evidence type="ECO:0000313" key="5">
    <source>
        <dbReference type="Proteomes" id="UP000008461"/>
    </source>
</evidence>
<protein>
    <submittedName>
        <fullName evidence="4">Regulatory protein TetR</fullName>
    </submittedName>
</protein>
<dbReference type="eggNOG" id="COG1309">
    <property type="taxonomic scope" value="Bacteria"/>
</dbReference>
<dbReference type="AlphaFoldDB" id="F4KS58"/>
<dbReference type="PROSITE" id="PS50977">
    <property type="entry name" value="HTH_TETR_2"/>
    <property type="match status" value="1"/>
</dbReference>